<feature type="domain" description="DUF1771" evidence="2">
    <location>
        <begin position="225"/>
        <end position="290"/>
    </location>
</feature>
<dbReference type="EMBL" id="BAABME010023836">
    <property type="protein sequence ID" value="GAA0168934.1"/>
    <property type="molecule type" value="Genomic_DNA"/>
</dbReference>
<dbReference type="AlphaFoldDB" id="A0AAV3QXX0"/>
<keyword evidence="4" id="KW-1185">Reference proteome</keyword>
<dbReference type="Pfam" id="PF24767">
    <property type="entry name" value="UBA_At5g58720"/>
    <property type="match status" value="1"/>
</dbReference>
<accession>A0AAV3QXX0</accession>
<feature type="region of interest" description="Disordered" evidence="1">
    <location>
        <begin position="129"/>
        <end position="150"/>
    </location>
</feature>
<dbReference type="InterPro" id="IPR013899">
    <property type="entry name" value="DUF1771"/>
</dbReference>
<gene>
    <name evidence="3" type="ORF">LIER_40677</name>
</gene>
<dbReference type="PANTHER" id="PTHR47872">
    <property type="entry name" value="NUCLEAR RNA EXPORT FACTOR SDE5-RELATED"/>
    <property type="match status" value="1"/>
</dbReference>
<evidence type="ECO:0000313" key="3">
    <source>
        <dbReference type="EMBL" id="GAA0168934.1"/>
    </source>
</evidence>
<comment type="caution">
    <text evidence="3">The sequence shown here is derived from an EMBL/GenBank/DDBJ whole genome shotgun (WGS) entry which is preliminary data.</text>
</comment>
<protein>
    <recommendedName>
        <fullName evidence="2">DUF1771 domain-containing protein</fullName>
    </recommendedName>
</protein>
<proteinExistence type="predicted"/>
<evidence type="ECO:0000256" key="1">
    <source>
        <dbReference type="SAM" id="MobiDB-lite"/>
    </source>
</evidence>
<evidence type="ECO:0000259" key="2">
    <source>
        <dbReference type="SMART" id="SM01162"/>
    </source>
</evidence>
<dbReference type="InterPro" id="IPR056254">
    <property type="entry name" value="At5g58720/SDE5-like_UBA-like"/>
</dbReference>
<reference evidence="3 4" key="1">
    <citation type="submission" date="2024-01" db="EMBL/GenBank/DDBJ databases">
        <title>The complete chloroplast genome sequence of Lithospermum erythrorhizon: insights into the phylogenetic relationship among Boraginaceae species and the maternal lineages of purple gromwells.</title>
        <authorList>
            <person name="Okada T."/>
            <person name="Watanabe K."/>
        </authorList>
    </citation>
    <scope>NUCLEOTIDE SEQUENCE [LARGE SCALE GENOMIC DNA]</scope>
</reference>
<dbReference type="SMART" id="SM01162">
    <property type="entry name" value="DUF1771"/>
    <property type="match status" value="1"/>
</dbReference>
<feature type="compositionally biased region" description="Polar residues" evidence="1">
    <location>
        <begin position="136"/>
        <end position="145"/>
    </location>
</feature>
<sequence>MEVVPWKCSYSDSDRQSLEQLLDMFGSVISLQDIASAYCQADRDLHTATDILCTKAQVMPQDIAQFLYKMLQGFHLDMGTIQDVVGQCGFDVKKSMEKLLDLSEMSFKEDNPIIPSKKPLELELDQGLPRCRETSSSRAKSTTGNGVKLSENTRDLGKEVLNSLFNCPSRIDETETGRQVQQTRRPRVFGTPVMHPPIEPTETRSFVTRLEVIGNSLGDDETGATFEDLKQASKKYWNAMKEYYKAAVEAYVAGDSERTHKLMEEGHFFMKKAREVDEQAAQMLTETRDETEYLSVDLQDFEPREVVRLLKIQLTTLSGIESKPVKYFKALTFCKLVAAYISVFTCSSAFQHLKLVVCGDDEDPRAARRKRVIIKLLKMESIGWSEEDSGKIIVIPLGHIDPKGLSFAK</sequence>
<organism evidence="3 4">
    <name type="scientific">Lithospermum erythrorhizon</name>
    <name type="common">Purple gromwell</name>
    <name type="synonym">Lithospermum officinale var. erythrorhizon</name>
    <dbReference type="NCBI Taxonomy" id="34254"/>
    <lineage>
        <taxon>Eukaryota</taxon>
        <taxon>Viridiplantae</taxon>
        <taxon>Streptophyta</taxon>
        <taxon>Embryophyta</taxon>
        <taxon>Tracheophyta</taxon>
        <taxon>Spermatophyta</taxon>
        <taxon>Magnoliopsida</taxon>
        <taxon>eudicotyledons</taxon>
        <taxon>Gunneridae</taxon>
        <taxon>Pentapetalae</taxon>
        <taxon>asterids</taxon>
        <taxon>lamiids</taxon>
        <taxon>Boraginales</taxon>
        <taxon>Boraginaceae</taxon>
        <taxon>Boraginoideae</taxon>
        <taxon>Lithospermeae</taxon>
        <taxon>Lithospermum</taxon>
    </lineage>
</organism>
<dbReference type="Proteomes" id="UP001454036">
    <property type="component" value="Unassembled WGS sequence"/>
</dbReference>
<evidence type="ECO:0000313" key="4">
    <source>
        <dbReference type="Proteomes" id="UP001454036"/>
    </source>
</evidence>
<name>A0AAV3QXX0_LITER</name>
<dbReference type="PANTHER" id="PTHR47872:SF1">
    <property type="entry name" value="NUCLEAR RNA EXPORT FACTOR SDE5-RELATED"/>
    <property type="match status" value="1"/>
</dbReference>
<dbReference type="Pfam" id="PF08590">
    <property type="entry name" value="DUF1771"/>
    <property type="match status" value="1"/>
</dbReference>